<sequence>MNWASWAQPKPIAVRDGHTIGLSRYAKPERENLNSPKNVAVRDDRSSYTTAHPISTLSDLQAPLKPFPSHRRPLEEFEALKNPQEHSTFLFIASKSISVTIRIPAELFEFYFSDSKLRKVTDGAYARIHTRKP</sequence>
<evidence type="ECO:0000313" key="2">
    <source>
        <dbReference type="EMBL" id="KAD7479750.1"/>
    </source>
</evidence>
<feature type="region of interest" description="Disordered" evidence="1">
    <location>
        <begin position="25"/>
        <end position="45"/>
    </location>
</feature>
<organism evidence="2 3">
    <name type="scientific">Mikania micrantha</name>
    <name type="common">bitter vine</name>
    <dbReference type="NCBI Taxonomy" id="192012"/>
    <lineage>
        <taxon>Eukaryota</taxon>
        <taxon>Viridiplantae</taxon>
        <taxon>Streptophyta</taxon>
        <taxon>Embryophyta</taxon>
        <taxon>Tracheophyta</taxon>
        <taxon>Spermatophyta</taxon>
        <taxon>Magnoliopsida</taxon>
        <taxon>eudicotyledons</taxon>
        <taxon>Gunneridae</taxon>
        <taxon>Pentapetalae</taxon>
        <taxon>asterids</taxon>
        <taxon>campanulids</taxon>
        <taxon>Asterales</taxon>
        <taxon>Asteraceae</taxon>
        <taxon>Asteroideae</taxon>
        <taxon>Heliantheae alliance</taxon>
        <taxon>Eupatorieae</taxon>
        <taxon>Mikania</taxon>
    </lineage>
</organism>
<protein>
    <submittedName>
        <fullName evidence="2">Uncharacterized protein</fullName>
    </submittedName>
</protein>
<gene>
    <name evidence="2" type="ORF">E3N88_02886</name>
</gene>
<reference evidence="2 3" key="1">
    <citation type="submission" date="2019-05" db="EMBL/GenBank/DDBJ databases">
        <title>Mikania micrantha, genome provides insights into the molecular mechanism of rapid growth.</title>
        <authorList>
            <person name="Liu B."/>
        </authorList>
    </citation>
    <scope>NUCLEOTIDE SEQUENCE [LARGE SCALE GENOMIC DNA]</scope>
    <source>
        <strain evidence="2">NLD-2019</strain>
        <tissue evidence="2">Leaf</tissue>
    </source>
</reference>
<evidence type="ECO:0000256" key="1">
    <source>
        <dbReference type="SAM" id="MobiDB-lite"/>
    </source>
</evidence>
<accession>A0A5N6Q7S4</accession>
<dbReference type="AlphaFoldDB" id="A0A5N6Q7S4"/>
<evidence type="ECO:0000313" key="3">
    <source>
        <dbReference type="Proteomes" id="UP000326396"/>
    </source>
</evidence>
<proteinExistence type="predicted"/>
<dbReference type="Proteomes" id="UP000326396">
    <property type="component" value="Linkage Group LG1"/>
</dbReference>
<comment type="caution">
    <text evidence="2">The sequence shown here is derived from an EMBL/GenBank/DDBJ whole genome shotgun (WGS) entry which is preliminary data.</text>
</comment>
<dbReference type="EMBL" id="SZYD01000001">
    <property type="protein sequence ID" value="KAD7479750.1"/>
    <property type="molecule type" value="Genomic_DNA"/>
</dbReference>
<keyword evidence="3" id="KW-1185">Reference proteome</keyword>
<name>A0A5N6Q7S4_9ASTR</name>